<organism evidence="1 2">
    <name type="scientific">Mycobacterium adipatum</name>
    <dbReference type="NCBI Taxonomy" id="1682113"/>
    <lineage>
        <taxon>Bacteria</taxon>
        <taxon>Bacillati</taxon>
        <taxon>Actinomycetota</taxon>
        <taxon>Actinomycetes</taxon>
        <taxon>Mycobacteriales</taxon>
        <taxon>Mycobacteriaceae</taxon>
        <taxon>Mycobacterium</taxon>
    </lineage>
</organism>
<dbReference type="STRING" id="1682113.A7U43_19625"/>
<dbReference type="AlphaFoldDB" id="A0A172UPS2"/>
<dbReference type="EMBL" id="CP015596">
    <property type="protein sequence ID" value="ANE81197.1"/>
    <property type="molecule type" value="Genomic_DNA"/>
</dbReference>
<gene>
    <name evidence="1" type="ORF">A7U43_19625</name>
</gene>
<dbReference type="KEGG" id="madi:A7U43_19625"/>
<keyword evidence="2" id="KW-1185">Reference proteome</keyword>
<dbReference type="Proteomes" id="UP000077143">
    <property type="component" value="Chromosome"/>
</dbReference>
<evidence type="ECO:0000313" key="1">
    <source>
        <dbReference type="EMBL" id="ANE81197.1"/>
    </source>
</evidence>
<proteinExistence type="predicted"/>
<dbReference type="OrthoDB" id="4726871at2"/>
<protein>
    <submittedName>
        <fullName evidence="1">Uncharacterized protein</fullName>
    </submittedName>
</protein>
<accession>A0A172UPS2</accession>
<evidence type="ECO:0000313" key="2">
    <source>
        <dbReference type="Proteomes" id="UP000077143"/>
    </source>
</evidence>
<dbReference type="RefSeq" id="WP_067998587.1">
    <property type="nucleotide sequence ID" value="NZ_CP015596.1"/>
</dbReference>
<sequence length="181" mass="19281">MAERRGVGVRASETALLSYDLTVVATETSDVVAGAGGWLYDRVRAGWKVNVVVPVSCDVRPLEILGVQARHAGRDAGDLPAEPAALAVPARLFAVDQGLRRHVTEALRRGTAEVTMWGPCATADVGYRVDRVQYRLSTAARAFKAHALAAAGITTAVANVEQFHSCALWYPSDGPDLTAVR</sequence>
<name>A0A172UPS2_9MYCO</name>
<reference evidence="1 2" key="1">
    <citation type="submission" date="2016-05" db="EMBL/GenBank/DDBJ databases">
        <title>Complete genome sequence of a phthalic acid esters degrading Mycobacterium sp. YC-RL4.</title>
        <authorList>
            <person name="Ren L."/>
            <person name="Fan S."/>
            <person name="Ruth N."/>
            <person name="Jia Y."/>
            <person name="Wang J."/>
            <person name="Qiao C."/>
        </authorList>
    </citation>
    <scope>NUCLEOTIDE SEQUENCE [LARGE SCALE GENOMIC DNA]</scope>
    <source>
        <strain evidence="1 2">YC-RL4</strain>
    </source>
</reference>